<keyword evidence="2" id="KW-1185">Reference proteome</keyword>
<organism evidence="1 2">
    <name type="scientific">Micromonospora craniellae</name>
    <dbReference type="NCBI Taxonomy" id="2294034"/>
    <lineage>
        <taxon>Bacteria</taxon>
        <taxon>Bacillati</taxon>
        <taxon>Actinomycetota</taxon>
        <taxon>Actinomycetes</taxon>
        <taxon>Micromonosporales</taxon>
        <taxon>Micromonosporaceae</taxon>
        <taxon>Micromonospora</taxon>
    </lineage>
</organism>
<evidence type="ECO:0000313" key="1">
    <source>
        <dbReference type="EMBL" id="RFS45552.1"/>
    </source>
</evidence>
<evidence type="ECO:0000313" key="2">
    <source>
        <dbReference type="Proteomes" id="UP000262621"/>
    </source>
</evidence>
<dbReference type="AlphaFoldDB" id="A0A372FXN4"/>
<protein>
    <submittedName>
        <fullName evidence="1">Uncharacterized protein</fullName>
    </submittedName>
</protein>
<name>A0A372FXN4_9ACTN</name>
<reference evidence="1 2" key="1">
    <citation type="submission" date="2018-08" db="EMBL/GenBank/DDBJ databases">
        <title>Verrucosispora craniellae sp. nov., isolated from a marine sponge in the South China Sea.</title>
        <authorList>
            <person name="Li L."/>
            <person name="Lin H.W."/>
        </authorList>
    </citation>
    <scope>NUCLEOTIDE SEQUENCE [LARGE SCALE GENOMIC DNA]</scope>
    <source>
        <strain evidence="1 2">LHW63014</strain>
    </source>
</reference>
<proteinExistence type="predicted"/>
<comment type="caution">
    <text evidence="1">The sequence shown here is derived from an EMBL/GenBank/DDBJ whole genome shotgun (WGS) entry which is preliminary data.</text>
</comment>
<gene>
    <name evidence="1" type="ORF">D0Q02_15725</name>
</gene>
<dbReference type="EMBL" id="QVFU01000015">
    <property type="protein sequence ID" value="RFS45552.1"/>
    <property type="molecule type" value="Genomic_DNA"/>
</dbReference>
<sequence>MDQAEGVPLGERTVVHQTCNMGEQRGAVERGWCYGDDPEPVRLNGELDTYRPAGLALGGLHQRGEFRAPRLVSCGLDEIPAAVEEKLGAGDSELELTRESGLAGGRIT</sequence>
<accession>A0A372FXN4</accession>
<dbReference type="Proteomes" id="UP000262621">
    <property type="component" value="Unassembled WGS sequence"/>
</dbReference>